<feature type="compositionally biased region" description="Polar residues" evidence="1">
    <location>
        <begin position="58"/>
        <end position="76"/>
    </location>
</feature>
<evidence type="ECO:0000313" key="2">
    <source>
        <dbReference type="EMBL" id="SJL13407.1"/>
    </source>
</evidence>
<evidence type="ECO:0000256" key="1">
    <source>
        <dbReference type="SAM" id="MobiDB-lite"/>
    </source>
</evidence>
<dbReference type="Proteomes" id="UP000219338">
    <property type="component" value="Unassembled WGS sequence"/>
</dbReference>
<keyword evidence="3" id="KW-1185">Reference proteome</keyword>
<accession>A0A284RXB7</accession>
<gene>
    <name evidence="2" type="ORF">ARMOST_16850</name>
</gene>
<organism evidence="2 3">
    <name type="scientific">Armillaria ostoyae</name>
    <name type="common">Armillaria root rot fungus</name>
    <dbReference type="NCBI Taxonomy" id="47428"/>
    <lineage>
        <taxon>Eukaryota</taxon>
        <taxon>Fungi</taxon>
        <taxon>Dikarya</taxon>
        <taxon>Basidiomycota</taxon>
        <taxon>Agaricomycotina</taxon>
        <taxon>Agaricomycetes</taxon>
        <taxon>Agaricomycetidae</taxon>
        <taxon>Agaricales</taxon>
        <taxon>Marasmiineae</taxon>
        <taxon>Physalacriaceae</taxon>
        <taxon>Armillaria</taxon>
    </lineage>
</organism>
<feature type="region of interest" description="Disordered" evidence="1">
    <location>
        <begin position="1"/>
        <end position="91"/>
    </location>
</feature>
<name>A0A284RXB7_ARMOS</name>
<protein>
    <submittedName>
        <fullName evidence="2">Uncharacterized protein</fullName>
    </submittedName>
</protein>
<evidence type="ECO:0000313" key="3">
    <source>
        <dbReference type="Proteomes" id="UP000219338"/>
    </source>
</evidence>
<reference evidence="3" key="1">
    <citation type="journal article" date="2017" name="Nat. Ecol. Evol.">
        <title>Genome expansion and lineage-specific genetic innovations in the forest pathogenic fungi Armillaria.</title>
        <authorList>
            <person name="Sipos G."/>
            <person name="Prasanna A.N."/>
            <person name="Walter M.C."/>
            <person name="O'Connor E."/>
            <person name="Balint B."/>
            <person name="Krizsan K."/>
            <person name="Kiss B."/>
            <person name="Hess J."/>
            <person name="Varga T."/>
            <person name="Slot J."/>
            <person name="Riley R."/>
            <person name="Boka B."/>
            <person name="Rigling D."/>
            <person name="Barry K."/>
            <person name="Lee J."/>
            <person name="Mihaltcheva S."/>
            <person name="LaButti K."/>
            <person name="Lipzen A."/>
            <person name="Waldron R."/>
            <person name="Moloney N.M."/>
            <person name="Sperisen C."/>
            <person name="Kredics L."/>
            <person name="Vagvoelgyi C."/>
            <person name="Patrignani A."/>
            <person name="Fitzpatrick D."/>
            <person name="Nagy I."/>
            <person name="Doyle S."/>
            <person name="Anderson J.B."/>
            <person name="Grigoriev I.V."/>
            <person name="Gueldener U."/>
            <person name="Muensterkoetter M."/>
            <person name="Nagy L.G."/>
        </authorList>
    </citation>
    <scope>NUCLEOTIDE SEQUENCE [LARGE SCALE GENOMIC DNA]</scope>
    <source>
        <strain evidence="3">C18/9</strain>
    </source>
</reference>
<sequence length="214" mass="22512">MDIKTVSIASSDKDGDATESSTSMTTQEDHHHHQNRHQLHNSTNDDDCSTRQIPIKVSQGTSNNATTGASKGSPSTMDPALRNSGAKRHMSSLCGATQPTKVLDEKPPTIVVPIDTASQPRRTDGTWAKLKHTPCEVSSQDEQAALTLGSPIITVGVESRLDGAQENTARIPKDDPDVAGTTTFSSTLPRGIVPIAPSDAPTPKVAGDVLGNGE</sequence>
<dbReference type="AlphaFoldDB" id="A0A284RXB7"/>
<feature type="region of interest" description="Disordered" evidence="1">
    <location>
        <begin position="164"/>
        <end position="214"/>
    </location>
</feature>
<dbReference type="EMBL" id="FUEG01000020">
    <property type="protein sequence ID" value="SJL13407.1"/>
    <property type="molecule type" value="Genomic_DNA"/>
</dbReference>
<proteinExistence type="predicted"/>